<sequence>MKLLTEYILDRIENNGDLSFPHLRTSLTSKNLFLCWGRYTWQQVDDFSINNHLIVGNSTFRGRPVSELNIQHEGTSSRIVYSWSQETCAIYCQHEGTSSRIVYSWSQETCAIHCQHEGTSSQIVYSWSQETCAIQCQHEGTSSRIVYSWSQETCAIQCQHEGTSS</sequence>
<dbReference type="AlphaFoldDB" id="A0A7R9EIG5"/>
<reference evidence="1" key="1">
    <citation type="submission" date="2020-11" db="EMBL/GenBank/DDBJ databases">
        <authorList>
            <person name="Tran Van P."/>
        </authorList>
    </citation>
    <scope>NUCLEOTIDE SEQUENCE</scope>
</reference>
<name>A0A7R9EIG5_9NEOP</name>
<accession>A0A7R9EIG5</accession>
<organism evidence="1">
    <name type="scientific">Timema monikensis</name>
    <dbReference type="NCBI Taxonomy" id="170555"/>
    <lineage>
        <taxon>Eukaryota</taxon>
        <taxon>Metazoa</taxon>
        <taxon>Ecdysozoa</taxon>
        <taxon>Arthropoda</taxon>
        <taxon>Hexapoda</taxon>
        <taxon>Insecta</taxon>
        <taxon>Pterygota</taxon>
        <taxon>Neoptera</taxon>
        <taxon>Polyneoptera</taxon>
        <taxon>Phasmatodea</taxon>
        <taxon>Timematodea</taxon>
        <taxon>Timematoidea</taxon>
        <taxon>Timematidae</taxon>
        <taxon>Timema</taxon>
    </lineage>
</organism>
<proteinExistence type="predicted"/>
<protein>
    <submittedName>
        <fullName evidence="1">Uncharacterized protein</fullName>
    </submittedName>
</protein>
<dbReference type="EMBL" id="OB796239">
    <property type="protein sequence ID" value="CAD7433232.1"/>
    <property type="molecule type" value="Genomic_DNA"/>
</dbReference>
<evidence type="ECO:0000313" key="1">
    <source>
        <dbReference type="EMBL" id="CAD7433232.1"/>
    </source>
</evidence>
<gene>
    <name evidence="1" type="ORF">TMSB3V08_LOCUS9913</name>
</gene>